<reference evidence="6 7" key="1">
    <citation type="submission" date="2019-03" db="EMBL/GenBank/DDBJ databases">
        <authorList>
            <person name="Gaulin E."/>
            <person name="Dumas B."/>
        </authorList>
    </citation>
    <scope>NUCLEOTIDE SEQUENCE [LARGE SCALE GENOMIC DNA]</scope>
    <source>
        <strain evidence="6">CBS 568.67</strain>
    </source>
</reference>
<evidence type="ECO:0000313" key="6">
    <source>
        <dbReference type="EMBL" id="VFT90936.1"/>
    </source>
</evidence>
<dbReference type="GO" id="GO:0004842">
    <property type="term" value="F:ubiquitin-protein transferase activity"/>
    <property type="evidence" value="ECO:0007669"/>
    <property type="project" value="TreeGrafter"/>
</dbReference>
<evidence type="ECO:0000313" key="5">
    <source>
        <dbReference type="EMBL" id="KAF0695050.1"/>
    </source>
</evidence>
<dbReference type="AlphaFoldDB" id="A0A485L0Q3"/>
<feature type="compositionally biased region" description="Polar residues" evidence="4">
    <location>
        <begin position="299"/>
        <end position="312"/>
    </location>
</feature>
<dbReference type="Gene3D" id="1.25.40.20">
    <property type="entry name" value="Ankyrin repeat-containing domain"/>
    <property type="match status" value="1"/>
</dbReference>
<dbReference type="SMART" id="SM00248">
    <property type="entry name" value="ANK"/>
    <property type="match status" value="3"/>
</dbReference>
<protein>
    <submittedName>
        <fullName evidence="6">Aste57867_14108 protein</fullName>
    </submittedName>
</protein>
<dbReference type="EMBL" id="VJMH01005520">
    <property type="protein sequence ID" value="KAF0695050.1"/>
    <property type="molecule type" value="Genomic_DNA"/>
</dbReference>
<feature type="repeat" description="ANK" evidence="3">
    <location>
        <begin position="348"/>
        <end position="380"/>
    </location>
</feature>
<evidence type="ECO:0000256" key="1">
    <source>
        <dbReference type="ARBA" id="ARBA00022737"/>
    </source>
</evidence>
<evidence type="ECO:0000256" key="3">
    <source>
        <dbReference type="PROSITE-ProRule" id="PRU00023"/>
    </source>
</evidence>
<dbReference type="SUPFAM" id="SSF48403">
    <property type="entry name" value="Ankyrin repeat"/>
    <property type="match status" value="1"/>
</dbReference>
<evidence type="ECO:0000256" key="2">
    <source>
        <dbReference type="ARBA" id="ARBA00023043"/>
    </source>
</evidence>
<feature type="region of interest" description="Disordered" evidence="4">
    <location>
        <begin position="1"/>
        <end position="74"/>
    </location>
</feature>
<keyword evidence="7" id="KW-1185">Reference proteome</keyword>
<evidence type="ECO:0000313" key="7">
    <source>
        <dbReference type="Proteomes" id="UP000332933"/>
    </source>
</evidence>
<dbReference type="InterPro" id="IPR002110">
    <property type="entry name" value="Ankyrin_rpt"/>
</dbReference>
<dbReference type="PROSITE" id="PS50297">
    <property type="entry name" value="ANK_REP_REGION"/>
    <property type="match status" value="2"/>
</dbReference>
<dbReference type="PANTHER" id="PTHR24171">
    <property type="entry name" value="ANKYRIN REPEAT DOMAIN-CONTAINING PROTEIN 39-RELATED"/>
    <property type="match status" value="1"/>
</dbReference>
<accession>A0A485L0Q3</accession>
<reference evidence="5" key="2">
    <citation type="submission" date="2019-06" db="EMBL/GenBank/DDBJ databases">
        <title>Genomics analysis of Aphanomyces spp. identifies a new class of oomycete effector associated with host adaptation.</title>
        <authorList>
            <person name="Gaulin E."/>
        </authorList>
    </citation>
    <scope>NUCLEOTIDE SEQUENCE</scope>
    <source>
        <strain evidence="5">CBS 578.67</strain>
    </source>
</reference>
<dbReference type="InterPro" id="IPR036770">
    <property type="entry name" value="Ankyrin_rpt-contain_sf"/>
</dbReference>
<dbReference type="OrthoDB" id="10254927at2759"/>
<keyword evidence="2 3" id="KW-0040">ANK repeat</keyword>
<feature type="repeat" description="ANK" evidence="3">
    <location>
        <begin position="382"/>
        <end position="414"/>
    </location>
</feature>
<dbReference type="Proteomes" id="UP000332933">
    <property type="component" value="Unassembled WGS sequence"/>
</dbReference>
<dbReference type="Pfam" id="PF12796">
    <property type="entry name" value="Ank_2"/>
    <property type="match status" value="1"/>
</dbReference>
<gene>
    <name evidence="6" type="primary">Aste57867_14108</name>
    <name evidence="5" type="ORF">As57867_014057</name>
    <name evidence="6" type="ORF">ASTE57867_14108</name>
</gene>
<feature type="compositionally biased region" description="Pro residues" evidence="4">
    <location>
        <begin position="255"/>
        <end position="265"/>
    </location>
</feature>
<dbReference type="PROSITE" id="PS50088">
    <property type="entry name" value="ANK_REPEAT"/>
    <property type="match status" value="2"/>
</dbReference>
<keyword evidence="1" id="KW-0677">Repeat</keyword>
<dbReference type="GO" id="GO:0085020">
    <property type="term" value="P:protein K6-linked ubiquitination"/>
    <property type="evidence" value="ECO:0007669"/>
    <property type="project" value="TreeGrafter"/>
</dbReference>
<dbReference type="PANTHER" id="PTHR24171:SF8">
    <property type="entry name" value="BRCA1-ASSOCIATED RING DOMAIN PROTEIN 1"/>
    <property type="match status" value="1"/>
</dbReference>
<name>A0A485L0Q3_9STRA</name>
<proteinExistence type="predicted"/>
<feature type="region of interest" description="Disordered" evidence="4">
    <location>
        <begin position="254"/>
        <end position="312"/>
    </location>
</feature>
<organism evidence="6 7">
    <name type="scientific">Aphanomyces stellatus</name>
    <dbReference type="NCBI Taxonomy" id="120398"/>
    <lineage>
        <taxon>Eukaryota</taxon>
        <taxon>Sar</taxon>
        <taxon>Stramenopiles</taxon>
        <taxon>Oomycota</taxon>
        <taxon>Saprolegniomycetes</taxon>
        <taxon>Saprolegniales</taxon>
        <taxon>Verrucalvaceae</taxon>
        <taxon>Aphanomyces</taxon>
    </lineage>
</organism>
<sequence>MTTPAASSSLAAFATQNTVDKSSSLAAHVAKTSEASAAEPSEPTRPSTLVSVAANDKLGTSKQGGDVSKPSLMDIAKEGKTTETPTPHAVSLVAVAEATKAPTLQSVALQEGKASSRKSLVEAVASTASSESKHLVAVAETLRSDPTSGFGKRASLVEVAKTVEQETRAEISAALKESSTAVKDEHNKQAAAALGQAVQQVKKEIQAVELSADPMRVHAALVSAATEVKAAANDKKAATTAAVLKACAAAVLPKKPTPVADPPSPTYSDAYANDDDDYDNALSKTKKTKPVVGEDEDNQSMTDTLERTSPSTDKQHRAFLIAVYRGNMGKIRDLLNGGDSDVHACDQHGWNGLHWAASQGHGDILKFLLQKGAAVNAVEPTHLWSPLHVAVIRSHVASAKILLAHGATKTQRDVYGDRPIDCAATLKGTRRTHMLALFD</sequence>
<dbReference type="EMBL" id="CAADRA010005541">
    <property type="protein sequence ID" value="VFT90936.1"/>
    <property type="molecule type" value="Genomic_DNA"/>
</dbReference>
<feature type="compositionally biased region" description="Polar residues" evidence="4">
    <location>
        <begin position="1"/>
        <end position="25"/>
    </location>
</feature>
<evidence type="ECO:0000256" key="4">
    <source>
        <dbReference type="SAM" id="MobiDB-lite"/>
    </source>
</evidence>